<protein>
    <submittedName>
        <fullName evidence="1">F-box protein</fullName>
    </submittedName>
</protein>
<gene>
    <name evidence="1" type="ORF">LOK49_LG04G00236</name>
</gene>
<dbReference type="Proteomes" id="UP001060215">
    <property type="component" value="Chromosome 2"/>
</dbReference>
<proteinExistence type="predicted"/>
<sequence>MSSSALLHRPQRRRISTTTTLTLTSAERVINNDDLLKQILIRLPAKPLFSFKRVSKRWLSLISDRYVLRDWIPPISPSSFFLRRYSTPSSRSVNFNHVSLLPSNSIRSFDFVNDPNGVKISQSCNGLFLCSSSCFTLDYSDTRYYLLNPTAKYFSTIPRPTNGDDRNFVVSMNLAFDPSVSFHYKLVALRSKRWCGPDFQTAIYSSQTRTWTFSEVSYAYSTRVVFENRVFLNGKIHWPSCQSVRSIYYDVNQARLFPLPMPHCLLTKDLLYFAESGGRLQLIEFIKNCSRHFYVFELETDYSKWFVKCRVDLKLAVSAFPEMYHEHADHPCMGYTFKVLCFFGGDVEGDSCLVLYIPGKVISYNLRVLGRFAI</sequence>
<evidence type="ECO:0000313" key="2">
    <source>
        <dbReference type="Proteomes" id="UP001060215"/>
    </source>
</evidence>
<keyword evidence="2" id="KW-1185">Reference proteome</keyword>
<accession>A0ACC0I442</accession>
<dbReference type="EMBL" id="CM045759">
    <property type="protein sequence ID" value="KAI8020266.1"/>
    <property type="molecule type" value="Genomic_DNA"/>
</dbReference>
<evidence type="ECO:0000313" key="1">
    <source>
        <dbReference type="EMBL" id="KAI8020266.1"/>
    </source>
</evidence>
<name>A0ACC0I442_9ERIC</name>
<comment type="caution">
    <text evidence="1">The sequence shown here is derived from an EMBL/GenBank/DDBJ whole genome shotgun (WGS) entry which is preliminary data.</text>
</comment>
<reference evidence="1 2" key="1">
    <citation type="journal article" date="2022" name="Plant J.">
        <title>Chromosome-level genome of Camellia lanceoleosa provides a valuable resource for understanding genome evolution and self-incompatibility.</title>
        <authorList>
            <person name="Gong W."/>
            <person name="Xiao S."/>
            <person name="Wang L."/>
            <person name="Liao Z."/>
            <person name="Chang Y."/>
            <person name="Mo W."/>
            <person name="Hu G."/>
            <person name="Li W."/>
            <person name="Zhao G."/>
            <person name="Zhu H."/>
            <person name="Hu X."/>
            <person name="Ji K."/>
            <person name="Xiang X."/>
            <person name="Song Q."/>
            <person name="Yuan D."/>
            <person name="Jin S."/>
            <person name="Zhang L."/>
        </authorList>
    </citation>
    <scope>NUCLEOTIDE SEQUENCE [LARGE SCALE GENOMIC DNA]</scope>
    <source>
        <strain evidence="1">SQ_2022a</strain>
    </source>
</reference>
<organism evidence="1 2">
    <name type="scientific">Camellia lanceoleosa</name>
    <dbReference type="NCBI Taxonomy" id="1840588"/>
    <lineage>
        <taxon>Eukaryota</taxon>
        <taxon>Viridiplantae</taxon>
        <taxon>Streptophyta</taxon>
        <taxon>Embryophyta</taxon>
        <taxon>Tracheophyta</taxon>
        <taxon>Spermatophyta</taxon>
        <taxon>Magnoliopsida</taxon>
        <taxon>eudicotyledons</taxon>
        <taxon>Gunneridae</taxon>
        <taxon>Pentapetalae</taxon>
        <taxon>asterids</taxon>
        <taxon>Ericales</taxon>
        <taxon>Theaceae</taxon>
        <taxon>Camellia</taxon>
    </lineage>
</organism>